<protein>
    <recommendedName>
        <fullName evidence="4 9">Dihydropteroate synthase</fullName>
        <shortName evidence="9">DHPS</shortName>
        <ecNumber evidence="4 9">2.5.1.15</ecNumber>
    </recommendedName>
    <alternativeName>
        <fullName evidence="9">Dihydropteroate pyrophosphorylase</fullName>
    </alternativeName>
</protein>
<accession>A0A1X7ADE9</accession>
<dbReference type="Proteomes" id="UP000196573">
    <property type="component" value="Unassembled WGS sequence"/>
</dbReference>
<evidence type="ECO:0000313" key="12">
    <source>
        <dbReference type="Proteomes" id="UP000196573"/>
    </source>
</evidence>
<evidence type="ECO:0000256" key="6">
    <source>
        <dbReference type="ARBA" id="ARBA00022723"/>
    </source>
</evidence>
<dbReference type="PROSITE" id="PS50972">
    <property type="entry name" value="PTERIN_BINDING"/>
    <property type="match status" value="1"/>
</dbReference>
<reference evidence="11 12" key="1">
    <citation type="submission" date="2017-03" db="EMBL/GenBank/DDBJ databases">
        <authorList>
            <person name="Afonso C.L."/>
            <person name="Miller P.J."/>
            <person name="Scott M.A."/>
            <person name="Spackman E."/>
            <person name="Goraichik I."/>
            <person name="Dimitrov K.M."/>
            <person name="Suarez D.L."/>
            <person name="Swayne D.E."/>
        </authorList>
    </citation>
    <scope>NUCLEOTIDE SEQUENCE [LARGE SCALE GENOMIC DNA]</scope>
    <source>
        <strain evidence="11">SB41UT1</strain>
    </source>
</reference>
<dbReference type="PANTHER" id="PTHR20941:SF1">
    <property type="entry name" value="FOLIC ACID SYNTHESIS PROTEIN FOL1"/>
    <property type="match status" value="1"/>
</dbReference>
<dbReference type="GO" id="GO:0005829">
    <property type="term" value="C:cytosol"/>
    <property type="evidence" value="ECO:0007669"/>
    <property type="project" value="TreeGrafter"/>
</dbReference>
<comment type="catalytic activity">
    <reaction evidence="1">
        <text>(7,8-dihydropterin-6-yl)methyl diphosphate + 4-aminobenzoate = 7,8-dihydropteroate + diphosphate</text>
        <dbReference type="Rhea" id="RHEA:19949"/>
        <dbReference type="ChEBI" id="CHEBI:17836"/>
        <dbReference type="ChEBI" id="CHEBI:17839"/>
        <dbReference type="ChEBI" id="CHEBI:33019"/>
        <dbReference type="ChEBI" id="CHEBI:72950"/>
        <dbReference type="EC" id="2.5.1.15"/>
    </reaction>
</comment>
<evidence type="ECO:0000256" key="7">
    <source>
        <dbReference type="ARBA" id="ARBA00022842"/>
    </source>
</evidence>
<dbReference type="GO" id="GO:0046654">
    <property type="term" value="P:tetrahydrofolate biosynthetic process"/>
    <property type="evidence" value="ECO:0007669"/>
    <property type="project" value="UniProtKB-UniPathway"/>
</dbReference>
<dbReference type="InterPro" id="IPR006390">
    <property type="entry name" value="DHP_synth_dom"/>
</dbReference>
<evidence type="ECO:0000256" key="2">
    <source>
        <dbReference type="ARBA" id="ARBA00001946"/>
    </source>
</evidence>
<dbReference type="GO" id="GO:0046872">
    <property type="term" value="F:metal ion binding"/>
    <property type="evidence" value="ECO:0007669"/>
    <property type="project" value="UniProtKB-KW"/>
</dbReference>
<dbReference type="Gene3D" id="3.20.20.20">
    <property type="entry name" value="Dihydropteroate synthase-like"/>
    <property type="match status" value="1"/>
</dbReference>
<dbReference type="PANTHER" id="PTHR20941">
    <property type="entry name" value="FOLATE SYNTHESIS PROTEINS"/>
    <property type="match status" value="1"/>
</dbReference>
<dbReference type="AlphaFoldDB" id="A0A1X7ADE9"/>
<dbReference type="RefSeq" id="WP_165767101.1">
    <property type="nucleotide sequence ID" value="NZ_CBCSCN010000012.1"/>
</dbReference>
<gene>
    <name evidence="11" type="primary">folP</name>
    <name evidence="11" type="ORF">EHSB41UT_00038</name>
</gene>
<feature type="domain" description="Pterin-binding" evidence="10">
    <location>
        <begin position="21"/>
        <end position="276"/>
    </location>
</feature>
<dbReference type="CDD" id="cd00739">
    <property type="entry name" value="DHPS"/>
    <property type="match status" value="1"/>
</dbReference>
<dbReference type="NCBIfam" id="TIGR01496">
    <property type="entry name" value="DHPS"/>
    <property type="match status" value="1"/>
</dbReference>
<evidence type="ECO:0000256" key="8">
    <source>
        <dbReference type="ARBA" id="ARBA00022909"/>
    </source>
</evidence>
<organism evidence="11 12">
    <name type="scientific">Parendozoicomonas haliclonae</name>
    <dbReference type="NCBI Taxonomy" id="1960125"/>
    <lineage>
        <taxon>Bacteria</taxon>
        <taxon>Pseudomonadati</taxon>
        <taxon>Pseudomonadota</taxon>
        <taxon>Gammaproteobacteria</taxon>
        <taxon>Oceanospirillales</taxon>
        <taxon>Endozoicomonadaceae</taxon>
        <taxon>Parendozoicomonas</taxon>
    </lineage>
</organism>
<keyword evidence="8 9" id="KW-0289">Folate biosynthesis</keyword>
<comment type="cofactor">
    <cofactor evidence="2 9">
        <name>Mg(2+)</name>
        <dbReference type="ChEBI" id="CHEBI:18420"/>
    </cofactor>
</comment>
<dbReference type="EC" id="2.5.1.15" evidence="4 9"/>
<keyword evidence="7 9" id="KW-0460">Magnesium</keyword>
<keyword evidence="5 9" id="KW-0808">Transferase</keyword>
<evidence type="ECO:0000256" key="1">
    <source>
        <dbReference type="ARBA" id="ARBA00000012"/>
    </source>
</evidence>
<proteinExistence type="inferred from homology"/>
<dbReference type="Pfam" id="PF00809">
    <property type="entry name" value="Pterin_bind"/>
    <property type="match status" value="1"/>
</dbReference>
<dbReference type="InterPro" id="IPR045031">
    <property type="entry name" value="DHP_synth-like"/>
</dbReference>
<comment type="similarity">
    <text evidence="9">Belongs to the DHPS family.</text>
</comment>
<sequence length="284" mass="30362">MQRPSDLLKLCAGRELDLSVPQIMGILNVTPDSFSDGGRYNTLERALIHAREMIAAGARIVDIGGESTRPNAHKVTTQEEIDRVVPVIEALRRESDVIISIDTSSPDVMREAVAAGAGIINDVRALSLPGALDAAVMLQVPVILMHSLVEQPAQGVEPEYADVVLSVGEYLLERVVACESAGVRRENIILDPGFGAGMFGKTPPQNFELIRRFAELHELGFPLLAGVSRKSFIGSVLSNTEGQRLSASLALAVLLAQSGAQILRVHDVQETADALAMLKAVATV</sequence>
<dbReference type="InterPro" id="IPR000489">
    <property type="entry name" value="Pterin-binding_dom"/>
</dbReference>
<dbReference type="PROSITE" id="PS00792">
    <property type="entry name" value="DHPS_1"/>
    <property type="match status" value="1"/>
</dbReference>
<dbReference type="InterPro" id="IPR011005">
    <property type="entry name" value="Dihydropteroate_synth-like_sf"/>
</dbReference>
<dbReference type="UniPathway" id="UPA00077">
    <property type="reaction ID" value="UER00156"/>
</dbReference>
<evidence type="ECO:0000259" key="10">
    <source>
        <dbReference type="PROSITE" id="PS50972"/>
    </source>
</evidence>
<evidence type="ECO:0000256" key="5">
    <source>
        <dbReference type="ARBA" id="ARBA00022679"/>
    </source>
</evidence>
<evidence type="ECO:0000256" key="3">
    <source>
        <dbReference type="ARBA" id="ARBA00004763"/>
    </source>
</evidence>
<evidence type="ECO:0000313" key="11">
    <source>
        <dbReference type="EMBL" id="SMA31612.1"/>
    </source>
</evidence>
<evidence type="ECO:0000256" key="9">
    <source>
        <dbReference type="RuleBase" id="RU361205"/>
    </source>
</evidence>
<keyword evidence="6 9" id="KW-0479">Metal-binding</keyword>
<dbReference type="GO" id="GO:0046656">
    <property type="term" value="P:folic acid biosynthetic process"/>
    <property type="evidence" value="ECO:0007669"/>
    <property type="project" value="UniProtKB-KW"/>
</dbReference>
<dbReference type="EMBL" id="FWPT01000001">
    <property type="protein sequence ID" value="SMA31612.1"/>
    <property type="molecule type" value="Genomic_DNA"/>
</dbReference>
<dbReference type="GO" id="GO:0004156">
    <property type="term" value="F:dihydropteroate synthase activity"/>
    <property type="evidence" value="ECO:0007669"/>
    <property type="project" value="UniProtKB-EC"/>
</dbReference>
<comment type="pathway">
    <text evidence="3 9">Cofactor biosynthesis; tetrahydrofolate biosynthesis; 7,8-dihydrofolate from 2-amino-4-hydroxy-6-hydroxymethyl-7,8-dihydropteridine diphosphate and 4-aminobenzoate: step 1/2.</text>
</comment>
<dbReference type="SUPFAM" id="SSF51717">
    <property type="entry name" value="Dihydropteroate synthetase-like"/>
    <property type="match status" value="1"/>
</dbReference>
<evidence type="ECO:0000256" key="4">
    <source>
        <dbReference type="ARBA" id="ARBA00012458"/>
    </source>
</evidence>
<keyword evidence="12" id="KW-1185">Reference proteome</keyword>
<name>A0A1X7ADE9_9GAMM</name>
<dbReference type="PROSITE" id="PS00793">
    <property type="entry name" value="DHPS_2"/>
    <property type="match status" value="1"/>
</dbReference>
<comment type="function">
    <text evidence="9">Catalyzes the condensation of para-aminobenzoate (pABA) with 6-hydroxymethyl-7,8-dihydropterin diphosphate (DHPt-PP) to form 7,8-dihydropteroate (H2Pte), the immediate precursor of folate derivatives.</text>
</comment>